<evidence type="ECO:0000313" key="2">
    <source>
        <dbReference type="EMBL" id="KAL0331044.1"/>
    </source>
</evidence>
<accession>A0AAW2MJS1</accession>
<proteinExistence type="predicted"/>
<gene>
    <name evidence="2" type="ORF">Sangu_1649900</name>
</gene>
<reference evidence="2" key="1">
    <citation type="submission" date="2020-06" db="EMBL/GenBank/DDBJ databases">
        <authorList>
            <person name="Li T."/>
            <person name="Hu X."/>
            <person name="Zhang T."/>
            <person name="Song X."/>
            <person name="Zhang H."/>
            <person name="Dai N."/>
            <person name="Sheng W."/>
            <person name="Hou X."/>
            <person name="Wei L."/>
        </authorList>
    </citation>
    <scope>NUCLEOTIDE SEQUENCE</scope>
    <source>
        <strain evidence="2">G01</strain>
        <tissue evidence="2">Leaf</tissue>
    </source>
</reference>
<reference evidence="2" key="2">
    <citation type="journal article" date="2024" name="Plant">
        <title>Genomic evolution and insights into agronomic trait innovations of Sesamum species.</title>
        <authorList>
            <person name="Miao H."/>
            <person name="Wang L."/>
            <person name="Qu L."/>
            <person name="Liu H."/>
            <person name="Sun Y."/>
            <person name="Le M."/>
            <person name="Wang Q."/>
            <person name="Wei S."/>
            <person name="Zheng Y."/>
            <person name="Lin W."/>
            <person name="Duan Y."/>
            <person name="Cao H."/>
            <person name="Xiong S."/>
            <person name="Wang X."/>
            <person name="Wei L."/>
            <person name="Li C."/>
            <person name="Ma Q."/>
            <person name="Ju M."/>
            <person name="Zhao R."/>
            <person name="Li G."/>
            <person name="Mu C."/>
            <person name="Tian Q."/>
            <person name="Mei H."/>
            <person name="Zhang T."/>
            <person name="Gao T."/>
            <person name="Zhang H."/>
        </authorList>
    </citation>
    <scope>NUCLEOTIDE SEQUENCE</scope>
    <source>
        <strain evidence="2">G01</strain>
    </source>
</reference>
<organism evidence="2">
    <name type="scientific">Sesamum angustifolium</name>
    <dbReference type="NCBI Taxonomy" id="2727405"/>
    <lineage>
        <taxon>Eukaryota</taxon>
        <taxon>Viridiplantae</taxon>
        <taxon>Streptophyta</taxon>
        <taxon>Embryophyta</taxon>
        <taxon>Tracheophyta</taxon>
        <taxon>Spermatophyta</taxon>
        <taxon>Magnoliopsida</taxon>
        <taxon>eudicotyledons</taxon>
        <taxon>Gunneridae</taxon>
        <taxon>Pentapetalae</taxon>
        <taxon>asterids</taxon>
        <taxon>lamiids</taxon>
        <taxon>Lamiales</taxon>
        <taxon>Pedaliaceae</taxon>
        <taxon>Sesamum</taxon>
    </lineage>
</organism>
<name>A0AAW2MJS1_9LAMI</name>
<dbReference type="InterPro" id="IPR057314">
    <property type="entry name" value="PUB2-4-like_N"/>
</dbReference>
<comment type="caution">
    <text evidence="2">The sequence shown here is derived from an EMBL/GenBank/DDBJ whole genome shotgun (WGS) entry which is preliminary data.</text>
</comment>
<protein>
    <submittedName>
        <fullName evidence="2">U-box domain-containing protein 2</fullName>
    </submittedName>
</protein>
<evidence type="ECO:0000259" key="1">
    <source>
        <dbReference type="Pfam" id="PF25240"/>
    </source>
</evidence>
<sequence>MEISLLKSLLNSITSFLQLSSFEGIKIEPLQKYYQKIEQILKLLKQILDAIVGSEIASDEMLQRAFAGLLQLVDELREICETWQPLMSKIYLVLQVESLVSKAKLMVSRFSSR</sequence>
<feature type="domain" description="PUB2-4-like N-terminal" evidence="1">
    <location>
        <begin position="2"/>
        <end position="104"/>
    </location>
</feature>
<dbReference type="AlphaFoldDB" id="A0AAW2MJS1"/>
<dbReference type="EMBL" id="JACGWK010000010">
    <property type="protein sequence ID" value="KAL0331044.1"/>
    <property type="molecule type" value="Genomic_DNA"/>
</dbReference>
<dbReference type="Pfam" id="PF25240">
    <property type="entry name" value="PUB2_N"/>
    <property type="match status" value="1"/>
</dbReference>